<evidence type="ECO:0000256" key="5">
    <source>
        <dbReference type="ARBA" id="ARBA00023239"/>
    </source>
</evidence>
<dbReference type="PROSITE" id="PS51144">
    <property type="entry name" value="ALPHA_CA_2"/>
    <property type="match status" value="1"/>
</dbReference>
<dbReference type="PANTHER" id="PTHR18952:SF265">
    <property type="entry name" value="CARBONIC ANHYDRASE"/>
    <property type="match status" value="1"/>
</dbReference>
<dbReference type="SMART" id="SM01057">
    <property type="entry name" value="Carb_anhydrase"/>
    <property type="match status" value="1"/>
</dbReference>
<dbReference type="InterPro" id="IPR041891">
    <property type="entry name" value="Alpha_CA_prokaryot-like"/>
</dbReference>
<dbReference type="CDD" id="cd03124">
    <property type="entry name" value="alpha_CA_prokaryotic_like"/>
    <property type="match status" value="1"/>
</dbReference>
<keyword evidence="3" id="KW-0479">Metal-binding</keyword>
<keyword evidence="9" id="KW-1185">Reference proteome</keyword>
<dbReference type="InterPro" id="IPR001148">
    <property type="entry name" value="CA_dom"/>
</dbReference>
<keyword evidence="4" id="KW-0862">Zinc</keyword>
<evidence type="ECO:0000313" key="9">
    <source>
        <dbReference type="Proteomes" id="UP001491310"/>
    </source>
</evidence>
<comment type="catalytic activity">
    <reaction evidence="6">
        <text>hydrogencarbonate + H(+) = CO2 + H2O</text>
        <dbReference type="Rhea" id="RHEA:10748"/>
        <dbReference type="ChEBI" id="CHEBI:15377"/>
        <dbReference type="ChEBI" id="CHEBI:15378"/>
        <dbReference type="ChEBI" id="CHEBI:16526"/>
        <dbReference type="ChEBI" id="CHEBI:17544"/>
        <dbReference type="EC" id="4.2.1.1"/>
    </reaction>
</comment>
<proteinExistence type="inferred from homology"/>
<evidence type="ECO:0000256" key="1">
    <source>
        <dbReference type="ARBA" id="ARBA00010718"/>
    </source>
</evidence>
<sequence>MSANWIVDNFSIPVCGVDDVACLTSPSDSSVQYGDIDILNLHFHANSEHTQRGRPYGAEAHLVVNVTTNGISHLVVFGTWMDVKAGTGTTNDFLTDLQPYIDKSSGTGCTPVQYDVKLYVDLPLDSEEHKGNWQPGLFPLDKEYFAYRGSLTTPPCAEDVTWIVFTHPLSINQLKTLYRANAYTSQPCGRPTTNQLCNVLGARTNNRIVQPSKDRPIYIGSVSAW</sequence>
<evidence type="ECO:0000313" key="8">
    <source>
        <dbReference type="EMBL" id="KAK9914781.1"/>
    </source>
</evidence>
<evidence type="ECO:0000256" key="6">
    <source>
        <dbReference type="ARBA" id="ARBA00048348"/>
    </source>
</evidence>
<feature type="domain" description="Alpha-carbonic anhydrase" evidence="7">
    <location>
        <begin position="1"/>
        <end position="221"/>
    </location>
</feature>
<dbReference type="Pfam" id="PF00194">
    <property type="entry name" value="Carb_anhydrase"/>
    <property type="match status" value="1"/>
</dbReference>
<name>A0ABR2YSX1_9CHLO</name>
<evidence type="ECO:0000259" key="7">
    <source>
        <dbReference type="PROSITE" id="PS51144"/>
    </source>
</evidence>
<protein>
    <recommendedName>
        <fullName evidence="2">carbonic anhydrase</fullName>
        <ecNumber evidence="2">4.2.1.1</ecNumber>
    </recommendedName>
</protein>
<gene>
    <name evidence="8" type="ORF">WJX75_000464</name>
</gene>
<evidence type="ECO:0000256" key="2">
    <source>
        <dbReference type="ARBA" id="ARBA00012925"/>
    </source>
</evidence>
<dbReference type="InterPro" id="IPR023561">
    <property type="entry name" value="Carbonic_anhydrase_a-class"/>
</dbReference>
<dbReference type="Proteomes" id="UP001491310">
    <property type="component" value="Unassembled WGS sequence"/>
</dbReference>
<keyword evidence="5" id="KW-0456">Lyase</keyword>
<dbReference type="InterPro" id="IPR036398">
    <property type="entry name" value="CA_dom_sf"/>
</dbReference>
<comment type="similarity">
    <text evidence="1">Belongs to the alpha-carbonic anhydrase family.</text>
</comment>
<evidence type="ECO:0000256" key="3">
    <source>
        <dbReference type="ARBA" id="ARBA00022723"/>
    </source>
</evidence>
<accession>A0ABR2YSX1</accession>
<dbReference type="Gene3D" id="3.10.200.10">
    <property type="entry name" value="Alpha carbonic anhydrase"/>
    <property type="match status" value="1"/>
</dbReference>
<evidence type="ECO:0000256" key="4">
    <source>
        <dbReference type="ARBA" id="ARBA00022833"/>
    </source>
</evidence>
<dbReference type="EMBL" id="JALJOT010000005">
    <property type="protein sequence ID" value="KAK9914781.1"/>
    <property type="molecule type" value="Genomic_DNA"/>
</dbReference>
<organism evidence="8 9">
    <name type="scientific">Coccomyxa subellipsoidea</name>
    <dbReference type="NCBI Taxonomy" id="248742"/>
    <lineage>
        <taxon>Eukaryota</taxon>
        <taxon>Viridiplantae</taxon>
        <taxon>Chlorophyta</taxon>
        <taxon>core chlorophytes</taxon>
        <taxon>Trebouxiophyceae</taxon>
        <taxon>Trebouxiophyceae incertae sedis</taxon>
        <taxon>Coccomyxaceae</taxon>
        <taxon>Coccomyxa</taxon>
    </lineage>
</organism>
<reference evidence="8 9" key="1">
    <citation type="journal article" date="2024" name="Nat. Commun.">
        <title>Phylogenomics reveals the evolutionary origins of lichenization in chlorophyte algae.</title>
        <authorList>
            <person name="Puginier C."/>
            <person name="Libourel C."/>
            <person name="Otte J."/>
            <person name="Skaloud P."/>
            <person name="Haon M."/>
            <person name="Grisel S."/>
            <person name="Petersen M."/>
            <person name="Berrin J.G."/>
            <person name="Delaux P.M."/>
            <person name="Dal Grande F."/>
            <person name="Keller J."/>
        </authorList>
    </citation>
    <scope>NUCLEOTIDE SEQUENCE [LARGE SCALE GENOMIC DNA]</scope>
    <source>
        <strain evidence="8 9">SAG 216-7</strain>
    </source>
</reference>
<dbReference type="EC" id="4.2.1.1" evidence="2"/>
<dbReference type="PANTHER" id="PTHR18952">
    <property type="entry name" value="CARBONIC ANHYDRASE"/>
    <property type="match status" value="1"/>
</dbReference>
<dbReference type="SUPFAM" id="SSF51069">
    <property type="entry name" value="Carbonic anhydrase"/>
    <property type="match status" value="1"/>
</dbReference>
<comment type="caution">
    <text evidence="8">The sequence shown here is derived from an EMBL/GenBank/DDBJ whole genome shotgun (WGS) entry which is preliminary data.</text>
</comment>